<gene>
    <name evidence="2" type="ORF">CRG98_007738</name>
</gene>
<reference evidence="2 3" key="1">
    <citation type="submission" date="2017-11" db="EMBL/GenBank/DDBJ databases">
        <title>De-novo sequencing of pomegranate (Punica granatum L.) genome.</title>
        <authorList>
            <person name="Akparov Z."/>
            <person name="Amiraslanov A."/>
            <person name="Hajiyeva S."/>
            <person name="Abbasov M."/>
            <person name="Kaur K."/>
            <person name="Hamwieh A."/>
            <person name="Solovyev V."/>
            <person name="Salamov A."/>
            <person name="Braich B."/>
            <person name="Kosarev P."/>
            <person name="Mahmoud A."/>
            <person name="Hajiyev E."/>
            <person name="Babayeva S."/>
            <person name="Izzatullayeva V."/>
            <person name="Mammadov A."/>
            <person name="Mammadov A."/>
            <person name="Sharifova S."/>
            <person name="Ojaghi J."/>
            <person name="Eynullazada K."/>
            <person name="Bayramov B."/>
            <person name="Abdulazimova A."/>
            <person name="Shahmuradov I."/>
        </authorList>
    </citation>
    <scope>NUCLEOTIDE SEQUENCE [LARGE SCALE GENOMIC DNA]</scope>
    <source>
        <strain evidence="3">cv. AG2017</strain>
        <tissue evidence="2">Leaf</tissue>
    </source>
</reference>
<name>A0A2I0KTU3_PUNGR</name>
<evidence type="ECO:0000313" key="3">
    <source>
        <dbReference type="Proteomes" id="UP000233551"/>
    </source>
</evidence>
<keyword evidence="3" id="KW-1185">Reference proteome</keyword>
<evidence type="ECO:0000256" key="1">
    <source>
        <dbReference type="SAM" id="MobiDB-lite"/>
    </source>
</evidence>
<feature type="region of interest" description="Disordered" evidence="1">
    <location>
        <begin position="62"/>
        <end position="96"/>
    </location>
</feature>
<organism evidence="2 3">
    <name type="scientific">Punica granatum</name>
    <name type="common">Pomegranate</name>
    <dbReference type="NCBI Taxonomy" id="22663"/>
    <lineage>
        <taxon>Eukaryota</taxon>
        <taxon>Viridiplantae</taxon>
        <taxon>Streptophyta</taxon>
        <taxon>Embryophyta</taxon>
        <taxon>Tracheophyta</taxon>
        <taxon>Spermatophyta</taxon>
        <taxon>Magnoliopsida</taxon>
        <taxon>eudicotyledons</taxon>
        <taxon>Gunneridae</taxon>
        <taxon>Pentapetalae</taxon>
        <taxon>rosids</taxon>
        <taxon>malvids</taxon>
        <taxon>Myrtales</taxon>
        <taxon>Lythraceae</taxon>
        <taxon>Punica</taxon>
    </lineage>
</organism>
<dbReference type="AlphaFoldDB" id="A0A2I0KTU3"/>
<feature type="compositionally biased region" description="Polar residues" evidence="1">
    <location>
        <begin position="80"/>
        <end position="96"/>
    </location>
</feature>
<sequence>MMEGRGCRWELIDSHHLPIKHPPWVLATSVERSRSPIGSPNSPESIGDSELKFAINSWAGVANQPPRPLHRGRQCPPWISATSVEGSGSPISGPNP</sequence>
<dbReference type="EMBL" id="PGOL01000355">
    <property type="protein sequence ID" value="PKI71879.1"/>
    <property type="molecule type" value="Genomic_DNA"/>
</dbReference>
<proteinExistence type="predicted"/>
<dbReference type="Proteomes" id="UP000233551">
    <property type="component" value="Unassembled WGS sequence"/>
</dbReference>
<protein>
    <submittedName>
        <fullName evidence="2">Uncharacterized protein</fullName>
    </submittedName>
</protein>
<accession>A0A2I0KTU3</accession>
<evidence type="ECO:0000313" key="2">
    <source>
        <dbReference type="EMBL" id="PKI71879.1"/>
    </source>
</evidence>
<comment type="caution">
    <text evidence="2">The sequence shown here is derived from an EMBL/GenBank/DDBJ whole genome shotgun (WGS) entry which is preliminary data.</text>
</comment>